<dbReference type="Proteomes" id="UP000006804">
    <property type="component" value="Chromosome"/>
</dbReference>
<dbReference type="EMBL" id="CP002351">
    <property type="protein sequence ID" value="AEH50758.1"/>
    <property type="molecule type" value="Genomic_DNA"/>
</dbReference>
<keyword evidence="2" id="KW-0812">Transmembrane</keyword>
<reference evidence="3 4" key="1">
    <citation type="submission" date="2010-11" db="EMBL/GenBank/DDBJ databases">
        <title>The complete genome of Thermotoga thermarum DSM 5069.</title>
        <authorList>
            <consortium name="US DOE Joint Genome Institute (JGI-PGF)"/>
            <person name="Lucas S."/>
            <person name="Copeland A."/>
            <person name="Lapidus A."/>
            <person name="Bruce D."/>
            <person name="Goodwin L."/>
            <person name="Pitluck S."/>
            <person name="Kyrpides N."/>
            <person name="Mavromatis K."/>
            <person name="Ivanova N."/>
            <person name="Zeytun A."/>
            <person name="Brettin T."/>
            <person name="Detter J.C."/>
            <person name="Tapia R."/>
            <person name="Han C."/>
            <person name="Land M."/>
            <person name="Hauser L."/>
            <person name="Markowitz V."/>
            <person name="Cheng J.-F."/>
            <person name="Hugenholtz P."/>
            <person name="Woyke T."/>
            <person name="Wu D."/>
            <person name="Spring S."/>
            <person name="Schroeder M."/>
            <person name="Brambilla E."/>
            <person name="Klenk H.-P."/>
            <person name="Eisen J.A."/>
        </authorList>
    </citation>
    <scope>NUCLEOTIDE SEQUENCE [LARGE SCALE GENOMIC DNA]</scope>
    <source>
        <strain evidence="3 4">DSM 5069</strain>
    </source>
</reference>
<gene>
    <name evidence="3" type="ORF">Theth_0671</name>
</gene>
<organism evidence="3 4">
    <name type="scientific">Pseudothermotoga thermarum DSM 5069</name>
    <dbReference type="NCBI Taxonomy" id="688269"/>
    <lineage>
        <taxon>Bacteria</taxon>
        <taxon>Thermotogati</taxon>
        <taxon>Thermotogota</taxon>
        <taxon>Thermotogae</taxon>
        <taxon>Thermotogales</taxon>
        <taxon>Thermotogaceae</taxon>
        <taxon>Pseudothermotoga</taxon>
    </lineage>
</organism>
<dbReference type="PATRIC" id="fig|688269.3.peg.696"/>
<protein>
    <submittedName>
        <fullName evidence="3">Uncharacterized protein</fullName>
    </submittedName>
</protein>
<sequence length="275" mass="31243" precursor="true">MARRLIFYLALAGILCFAMAFYSFRQLEQENQVFKDYLRSTCKLLNSLFQAQVDLAIALQPSVEKSSISDLVTKFGRILLYDQSLKKPVAGVKISDGLSKVVVLDFSIPSIDMVVFVVDSSSLVIFTTEPVQLGSKLETIINVQPNDVETVVVYKGKKFKVVQLVNEKYGFRVITAYPIVNPLFHTILFFIVSFVCGLTILFVLIIEKSKAVVEKIGVGVKNILSQRFQVQSIKSDYLSMLKELDQRIEQREKLLKKMLDEIQKIKENLKKLKES</sequence>
<dbReference type="AlphaFoldDB" id="F7YXV9"/>
<dbReference type="HOGENOM" id="CLU_1011455_0_0_0"/>
<proteinExistence type="predicted"/>
<keyword evidence="2" id="KW-1133">Transmembrane helix</keyword>
<feature type="coiled-coil region" evidence="1">
    <location>
        <begin position="241"/>
        <end position="275"/>
    </location>
</feature>
<name>F7YXV9_9THEM</name>
<keyword evidence="2" id="KW-0472">Membrane</keyword>
<evidence type="ECO:0000313" key="3">
    <source>
        <dbReference type="EMBL" id="AEH50758.1"/>
    </source>
</evidence>
<dbReference type="STRING" id="688269.Theth_0671"/>
<feature type="transmembrane region" description="Helical" evidence="2">
    <location>
        <begin position="183"/>
        <end position="206"/>
    </location>
</feature>
<keyword evidence="1" id="KW-0175">Coiled coil</keyword>
<evidence type="ECO:0000313" key="4">
    <source>
        <dbReference type="Proteomes" id="UP000006804"/>
    </source>
</evidence>
<evidence type="ECO:0000256" key="2">
    <source>
        <dbReference type="SAM" id="Phobius"/>
    </source>
</evidence>
<dbReference type="RefSeq" id="WP_013931981.1">
    <property type="nucleotide sequence ID" value="NC_015707.1"/>
</dbReference>
<dbReference type="KEGG" id="tta:Theth_0671"/>
<accession>F7YXV9</accession>
<keyword evidence="4" id="KW-1185">Reference proteome</keyword>
<evidence type="ECO:0000256" key="1">
    <source>
        <dbReference type="SAM" id="Coils"/>
    </source>
</evidence>